<dbReference type="AlphaFoldDB" id="A0A251UCA7"/>
<gene>
    <name evidence="1" type="ORF">HannXRQ_Chr07g0199211</name>
</gene>
<keyword evidence="2" id="KW-1185">Reference proteome</keyword>
<dbReference type="PANTHER" id="PTHR36751:SF1">
    <property type="entry name" value="F3E22.8 PROTEIN"/>
    <property type="match status" value="1"/>
</dbReference>
<reference evidence="2" key="1">
    <citation type="journal article" date="2017" name="Nature">
        <title>The sunflower genome provides insights into oil metabolism, flowering and Asterid evolution.</title>
        <authorList>
            <person name="Badouin H."/>
            <person name="Gouzy J."/>
            <person name="Grassa C.J."/>
            <person name="Murat F."/>
            <person name="Staton S.E."/>
            <person name="Cottret L."/>
            <person name="Lelandais-Briere C."/>
            <person name="Owens G.L."/>
            <person name="Carrere S."/>
            <person name="Mayjonade B."/>
            <person name="Legrand L."/>
            <person name="Gill N."/>
            <person name="Kane N.C."/>
            <person name="Bowers J.E."/>
            <person name="Hubner S."/>
            <person name="Bellec A."/>
            <person name="Berard A."/>
            <person name="Berges H."/>
            <person name="Blanchet N."/>
            <person name="Boniface M.C."/>
            <person name="Brunel D."/>
            <person name="Catrice O."/>
            <person name="Chaidir N."/>
            <person name="Claudel C."/>
            <person name="Donnadieu C."/>
            <person name="Faraut T."/>
            <person name="Fievet G."/>
            <person name="Helmstetter N."/>
            <person name="King M."/>
            <person name="Knapp S.J."/>
            <person name="Lai Z."/>
            <person name="Le Paslier M.C."/>
            <person name="Lippi Y."/>
            <person name="Lorenzon L."/>
            <person name="Mandel J.R."/>
            <person name="Marage G."/>
            <person name="Marchand G."/>
            <person name="Marquand E."/>
            <person name="Bret-Mestries E."/>
            <person name="Morien E."/>
            <person name="Nambeesan S."/>
            <person name="Nguyen T."/>
            <person name="Pegot-Espagnet P."/>
            <person name="Pouilly N."/>
            <person name="Raftis F."/>
            <person name="Sallet E."/>
            <person name="Schiex T."/>
            <person name="Thomas J."/>
            <person name="Vandecasteele C."/>
            <person name="Vares D."/>
            <person name="Vear F."/>
            <person name="Vautrin S."/>
            <person name="Crespi M."/>
            <person name="Mangin B."/>
            <person name="Burke J.M."/>
            <person name="Salse J."/>
            <person name="Munos S."/>
            <person name="Vincourt P."/>
            <person name="Rieseberg L.H."/>
            <person name="Langlade N.B."/>
        </authorList>
    </citation>
    <scope>NUCLEOTIDE SEQUENCE [LARGE SCALE GENOMIC DNA]</scope>
    <source>
        <strain evidence="2">cv. SF193</strain>
    </source>
</reference>
<proteinExistence type="predicted"/>
<accession>A0A251UCA7</accession>
<dbReference type="EMBL" id="CM007896">
    <property type="protein sequence ID" value="OTG20987.1"/>
    <property type="molecule type" value="Genomic_DNA"/>
</dbReference>
<dbReference type="STRING" id="4232.A0A251UCA7"/>
<organism evidence="1 2">
    <name type="scientific">Helianthus annuus</name>
    <name type="common">Common sunflower</name>
    <dbReference type="NCBI Taxonomy" id="4232"/>
    <lineage>
        <taxon>Eukaryota</taxon>
        <taxon>Viridiplantae</taxon>
        <taxon>Streptophyta</taxon>
        <taxon>Embryophyta</taxon>
        <taxon>Tracheophyta</taxon>
        <taxon>Spermatophyta</taxon>
        <taxon>Magnoliopsida</taxon>
        <taxon>eudicotyledons</taxon>
        <taxon>Gunneridae</taxon>
        <taxon>Pentapetalae</taxon>
        <taxon>asterids</taxon>
        <taxon>campanulids</taxon>
        <taxon>Asterales</taxon>
        <taxon>Asteraceae</taxon>
        <taxon>Asteroideae</taxon>
        <taxon>Heliantheae alliance</taxon>
        <taxon>Heliantheae</taxon>
        <taxon>Helianthus</taxon>
    </lineage>
</organism>
<evidence type="ECO:0000313" key="1">
    <source>
        <dbReference type="EMBL" id="OTG20987.1"/>
    </source>
</evidence>
<protein>
    <submittedName>
        <fullName evidence="1">Uncharacterized protein</fullName>
    </submittedName>
</protein>
<dbReference type="InParanoid" id="A0A251UCA7"/>
<sequence length="167" mass="18199">MEISLIFDTLTTIATKYGHGLALGLSNFVTDRHSDQQLHIYALMAPPTIKPRTAPKKFARKRSRVKRSCKTYGGDGDGDAFFDEDGGAFFDGGDGPFGGGGGGDGGGFNWDESLPDSTPDPAFEFVYEVLCWIVFSNCLHFAVKKVMKILGDAEREKVVPLRVASVW</sequence>
<dbReference type="OrthoDB" id="1914074at2759"/>
<dbReference type="Proteomes" id="UP000215914">
    <property type="component" value="Chromosome 7"/>
</dbReference>
<dbReference type="OMA" id="FGGHNWD"/>
<dbReference type="PANTHER" id="PTHR36751">
    <property type="entry name" value="F3E22.8 PROTEIN"/>
    <property type="match status" value="1"/>
</dbReference>
<evidence type="ECO:0000313" key="2">
    <source>
        <dbReference type="Proteomes" id="UP000215914"/>
    </source>
</evidence>
<name>A0A251UCA7_HELAN</name>